<dbReference type="Pfam" id="PF25973">
    <property type="entry name" value="BSH_CzcB"/>
    <property type="match status" value="1"/>
</dbReference>
<evidence type="ECO:0000313" key="7">
    <source>
        <dbReference type="Proteomes" id="UP000184368"/>
    </source>
</evidence>
<dbReference type="AlphaFoldDB" id="A0A1M4Y4Q2"/>
<dbReference type="Proteomes" id="UP000184368">
    <property type="component" value="Unassembled WGS sequence"/>
</dbReference>
<dbReference type="InterPro" id="IPR058647">
    <property type="entry name" value="BSH_CzcB-like"/>
</dbReference>
<dbReference type="Pfam" id="PF25944">
    <property type="entry name" value="Beta-barrel_RND"/>
    <property type="match status" value="1"/>
</dbReference>
<dbReference type="EMBL" id="FQUO01000004">
    <property type="protein sequence ID" value="SHF00675.1"/>
    <property type="molecule type" value="Genomic_DNA"/>
</dbReference>
<dbReference type="PANTHER" id="PTHR30158">
    <property type="entry name" value="ACRA/E-RELATED COMPONENT OF DRUG EFFLUX TRANSPORTER"/>
    <property type="match status" value="1"/>
</dbReference>
<organism evidence="6 7">
    <name type="scientific">Cnuella takakiae</name>
    <dbReference type="NCBI Taxonomy" id="1302690"/>
    <lineage>
        <taxon>Bacteria</taxon>
        <taxon>Pseudomonadati</taxon>
        <taxon>Bacteroidota</taxon>
        <taxon>Chitinophagia</taxon>
        <taxon>Chitinophagales</taxon>
        <taxon>Chitinophagaceae</taxon>
        <taxon>Cnuella</taxon>
    </lineage>
</organism>
<dbReference type="InterPro" id="IPR058627">
    <property type="entry name" value="MdtA-like_C"/>
</dbReference>
<feature type="domain" description="Multidrug resistance protein MdtA-like beta-barrel" evidence="3">
    <location>
        <begin position="205"/>
        <end position="287"/>
    </location>
</feature>
<dbReference type="GO" id="GO:0046677">
    <property type="term" value="P:response to antibiotic"/>
    <property type="evidence" value="ECO:0007669"/>
    <property type="project" value="TreeGrafter"/>
</dbReference>
<dbReference type="NCBIfam" id="TIGR01730">
    <property type="entry name" value="RND_mfp"/>
    <property type="match status" value="1"/>
</dbReference>
<evidence type="ECO:0000259" key="3">
    <source>
        <dbReference type="Pfam" id="PF25944"/>
    </source>
</evidence>
<feature type="coiled-coil region" evidence="2">
    <location>
        <begin position="93"/>
        <end position="165"/>
    </location>
</feature>
<dbReference type="PANTHER" id="PTHR30158:SF23">
    <property type="entry name" value="MULTIDRUG RESISTANCE PROTEIN MEXA"/>
    <property type="match status" value="1"/>
</dbReference>
<evidence type="ECO:0000259" key="4">
    <source>
        <dbReference type="Pfam" id="PF25967"/>
    </source>
</evidence>
<reference evidence="6 7" key="1">
    <citation type="submission" date="2016-11" db="EMBL/GenBank/DDBJ databases">
        <authorList>
            <person name="Jaros S."/>
            <person name="Januszkiewicz K."/>
            <person name="Wedrychowicz H."/>
        </authorList>
    </citation>
    <scope>NUCLEOTIDE SEQUENCE [LARGE SCALE GENOMIC DNA]</scope>
    <source>
        <strain evidence="6 7">DSM 26897</strain>
    </source>
</reference>
<dbReference type="Pfam" id="PF25967">
    <property type="entry name" value="RND-MFP_C"/>
    <property type="match status" value="1"/>
</dbReference>
<keyword evidence="2" id="KW-0175">Coiled coil</keyword>
<dbReference type="Gene3D" id="2.40.50.100">
    <property type="match status" value="1"/>
</dbReference>
<feature type="domain" description="CzcB-like barrel-sandwich hybrid" evidence="5">
    <location>
        <begin position="61"/>
        <end position="201"/>
    </location>
</feature>
<protein>
    <submittedName>
        <fullName evidence="6">Membrane fusion protein, multidrug efflux system</fullName>
    </submittedName>
</protein>
<dbReference type="Gene3D" id="2.40.420.20">
    <property type="match status" value="1"/>
</dbReference>
<evidence type="ECO:0000256" key="1">
    <source>
        <dbReference type="ARBA" id="ARBA00009477"/>
    </source>
</evidence>
<accession>A0A1M4Y4Q2</accession>
<dbReference type="Gene3D" id="2.40.30.170">
    <property type="match status" value="1"/>
</dbReference>
<proteinExistence type="inferred from homology"/>
<feature type="domain" description="Multidrug resistance protein MdtA-like C-terminal permuted SH3" evidence="4">
    <location>
        <begin position="293"/>
        <end position="352"/>
    </location>
</feature>
<keyword evidence="7" id="KW-1185">Reference proteome</keyword>
<dbReference type="GO" id="GO:0005886">
    <property type="term" value="C:plasma membrane"/>
    <property type="evidence" value="ECO:0007669"/>
    <property type="project" value="TreeGrafter"/>
</dbReference>
<evidence type="ECO:0000256" key="2">
    <source>
        <dbReference type="SAM" id="Coils"/>
    </source>
</evidence>
<sequence length="374" mass="41495">MKLTLHAFALPLIGVYLSACSLNSQENKNDEKPKLPVTQVLAKDTLLHKAYVADIEAVKNVEIRNRVTGFLDKIMVDEGQYVKAGQTLFVLSSKEYQTEVAKAKAALSNAFAEAKTAEVELQRVGTLVEKKVVSPSELEMAKAKMEAQRAKIAEARSVLTDAQTRLSYTVVRAPFTGIINRIPLKTGSLVAEGSLLTTVSDINWVYTYFHISEDEYLNYLNAKKANRSHRNTVELTLANGKAYPHEGTIETIASEFDESTGSIAFRARFPNPENLLKHGATGKVNLETSVEKALLLPQKSVFEIQDKNYVYVVDKDNKVRMRSFVPRTRLSHFYIVQSGLKEGERIVFEGVQSLRDGMEIIPQPMAGAAVAQAL</sequence>
<dbReference type="RefSeq" id="WP_073041292.1">
    <property type="nucleotide sequence ID" value="NZ_FQUO01000004.1"/>
</dbReference>
<dbReference type="GO" id="GO:0022857">
    <property type="term" value="F:transmembrane transporter activity"/>
    <property type="evidence" value="ECO:0007669"/>
    <property type="project" value="InterPro"/>
</dbReference>
<evidence type="ECO:0000313" key="6">
    <source>
        <dbReference type="EMBL" id="SHF00675.1"/>
    </source>
</evidence>
<dbReference type="Gene3D" id="1.10.287.470">
    <property type="entry name" value="Helix hairpin bin"/>
    <property type="match status" value="1"/>
</dbReference>
<dbReference type="SUPFAM" id="SSF111369">
    <property type="entry name" value="HlyD-like secretion proteins"/>
    <property type="match status" value="1"/>
</dbReference>
<dbReference type="STRING" id="1302690.BUE76_14940"/>
<dbReference type="OrthoDB" id="9801814at2"/>
<dbReference type="InterPro" id="IPR058626">
    <property type="entry name" value="MdtA-like_b-barrel"/>
</dbReference>
<evidence type="ECO:0000259" key="5">
    <source>
        <dbReference type="Pfam" id="PF25973"/>
    </source>
</evidence>
<dbReference type="GO" id="GO:0030313">
    <property type="term" value="C:cell envelope"/>
    <property type="evidence" value="ECO:0007669"/>
    <property type="project" value="UniProtKB-SubCell"/>
</dbReference>
<dbReference type="InterPro" id="IPR006143">
    <property type="entry name" value="RND_pump_MFP"/>
</dbReference>
<name>A0A1M4Y4Q2_9BACT</name>
<gene>
    <name evidence="6" type="ORF">SAMN05444008_104152</name>
</gene>
<comment type="similarity">
    <text evidence="1">Belongs to the membrane fusion protein (MFP) (TC 8.A.1) family.</text>
</comment>